<evidence type="ECO:0000256" key="2">
    <source>
        <dbReference type="ARBA" id="ARBA00007322"/>
    </source>
</evidence>
<feature type="transmembrane region" description="Helical" evidence="6">
    <location>
        <begin position="97"/>
        <end position="116"/>
    </location>
</feature>
<sequence length="265" mass="29427">MPPPPPSPWPHYAWAAGHLLLLVCAIKYLVSIFTFKAASNVIWYKLSYAGALISYAIVCFKAVGMPQASPQYAQRALADENVQYFLLSLYWFLTRPIFPSLIPFATFSAFHTLTFVRTNIIPKILPSKPPPPAQPGQPAPRAEQHPYAKAIGTWVRNNYESAMQIVAFAELVIFAYVSVGALIRRNSLLTPVIYAHFLRQRYMFSSFTRQAVNAFTAAADARINAPGSPPWLQQGWVAIKLAGARWAAAIPGGTPAAQPQQERRR</sequence>
<dbReference type="GO" id="GO:0061024">
    <property type="term" value="P:membrane organization"/>
    <property type="evidence" value="ECO:0007669"/>
    <property type="project" value="TreeGrafter"/>
</dbReference>
<keyword evidence="5 6" id="KW-0472">Membrane</keyword>
<feature type="transmembrane region" description="Helical" evidence="6">
    <location>
        <begin position="165"/>
        <end position="183"/>
    </location>
</feature>
<organism evidence="7 8">
    <name type="scientific">Dacryopinax primogenitus (strain DJM 731)</name>
    <name type="common">Brown rot fungus</name>
    <dbReference type="NCBI Taxonomy" id="1858805"/>
    <lineage>
        <taxon>Eukaryota</taxon>
        <taxon>Fungi</taxon>
        <taxon>Dikarya</taxon>
        <taxon>Basidiomycota</taxon>
        <taxon>Agaricomycotina</taxon>
        <taxon>Dacrymycetes</taxon>
        <taxon>Dacrymycetales</taxon>
        <taxon>Dacrymycetaceae</taxon>
        <taxon>Dacryopinax</taxon>
    </lineage>
</organism>
<keyword evidence="8" id="KW-1185">Reference proteome</keyword>
<dbReference type="PANTHER" id="PTHR12703:SF4">
    <property type="entry name" value="TRANSMEMBRANE PROTEIN 33"/>
    <property type="match status" value="1"/>
</dbReference>
<keyword evidence="3 6" id="KW-0812">Transmembrane</keyword>
<feature type="transmembrane region" description="Helical" evidence="6">
    <location>
        <begin position="42"/>
        <end position="63"/>
    </location>
</feature>
<dbReference type="RefSeq" id="XP_040627863.1">
    <property type="nucleotide sequence ID" value="XM_040772956.1"/>
</dbReference>
<dbReference type="InterPro" id="IPR051645">
    <property type="entry name" value="PER33/POM33_regulator"/>
</dbReference>
<comment type="similarity">
    <text evidence="2">Belongs to the PER33/POM33 family.</text>
</comment>
<protein>
    <recommendedName>
        <fullName evidence="9">Endoplasmic reticulum protein</fullName>
    </recommendedName>
</protein>
<reference evidence="7 8" key="1">
    <citation type="journal article" date="2012" name="Science">
        <title>The Paleozoic origin of enzymatic lignin decomposition reconstructed from 31 fungal genomes.</title>
        <authorList>
            <person name="Floudas D."/>
            <person name="Binder M."/>
            <person name="Riley R."/>
            <person name="Barry K."/>
            <person name="Blanchette R.A."/>
            <person name="Henrissat B."/>
            <person name="Martinez A.T."/>
            <person name="Otillar R."/>
            <person name="Spatafora J.W."/>
            <person name="Yadav J.S."/>
            <person name="Aerts A."/>
            <person name="Benoit I."/>
            <person name="Boyd A."/>
            <person name="Carlson A."/>
            <person name="Copeland A."/>
            <person name="Coutinho P.M."/>
            <person name="de Vries R.P."/>
            <person name="Ferreira P."/>
            <person name="Findley K."/>
            <person name="Foster B."/>
            <person name="Gaskell J."/>
            <person name="Glotzer D."/>
            <person name="Gorecki P."/>
            <person name="Heitman J."/>
            <person name="Hesse C."/>
            <person name="Hori C."/>
            <person name="Igarashi K."/>
            <person name="Jurgens J.A."/>
            <person name="Kallen N."/>
            <person name="Kersten P."/>
            <person name="Kohler A."/>
            <person name="Kuees U."/>
            <person name="Kumar T.K.A."/>
            <person name="Kuo A."/>
            <person name="LaButti K."/>
            <person name="Larrondo L.F."/>
            <person name="Lindquist E."/>
            <person name="Ling A."/>
            <person name="Lombard V."/>
            <person name="Lucas S."/>
            <person name="Lundell T."/>
            <person name="Martin R."/>
            <person name="McLaughlin D.J."/>
            <person name="Morgenstern I."/>
            <person name="Morin E."/>
            <person name="Murat C."/>
            <person name="Nagy L.G."/>
            <person name="Nolan M."/>
            <person name="Ohm R.A."/>
            <person name="Patyshakuliyeva A."/>
            <person name="Rokas A."/>
            <person name="Ruiz-Duenas F.J."/>
            <person name="Sabat G."/>
            <person name="Salamov A."/>
            <person name="Samejima M."/>
            <person name="Schmutz J."/>
            <person name="Slot J.C."/>
            <person name="St John F."/>
            <person name="Stenlid J."/>
            <person name="Sun H."/>
            <person name="Sun S."/>
            <person name="Syed K."/>
            <person name="Tsang A."/>
            <person name="Wiebenga A."/>
            <person name="Young D."/>
            <person name="Pisabarro A."/>
            <person name="Eastwood D.C."/>
            <person name="Martin F."/>
            <person name="Cullen D."/>
            <person name="Grigoriev I.V."/>
            <person name="Hibbett D.S."/>
        </authorList>
    </citation>
    <scope>NUCLEOTIDE SEQUENCE [LARGE SCALE GENOMIC DNA]</scope>
    <source>
        <strain evidence="7 8">DJM-731 SS1</strain>
    </source>
</reference>
<dbReference type="HOGENOM" id="CLU_065417_0_0_1"/>
<keyword evidence="4 6" id="KW-1133">Transmembrane helix</keyword>
<feature type="transmembrane region" description="Helical" evidence="6">
    <location>
        <begin position="12"/>
        <end position="30"/>
    </location>
</feature>
<evidence type="ECO:0000256" key="6">
    <source>
        <dbReference type="SAM" id="Phobius"/>
    </source>
</evidence>
<dbReference type="GeneID" id="63688018"/>
<dbReference type="GO" id="GO:0071786">
    <property type="term" value="P:endoplasmic reticulum tubular network organization"/>
    <property type="evidence" value="ECO:0007669"/>
    <property type="project" value="TreeGrafter"/>
</dbReference>
<evidence type="ECO:0000313" key="7">
    <source>
        <dbReference type="EMBL" id="EJU00966.1"/>
    </source>
</evidence>
<proteinExistence type="inferred from homology"/>
<evidence type="ECO:0000256" key="1">
    <source>
        <dbReference type="ARBA" id="ARBA00004141"/>
    </source>
</evidence>
<accession>M5FTJ2</accession>
<evidence type="ECO:0000313" key="8">
    <source>
        <dbReference type="Proteomes" id="UP000030653"/>
    </source>
</evidence>
<dbReference type="STRING" id="1858805.M5FTJ2"/>
<dbReference type="OrthoDB" id="5581259at2759"/>
<dbReference type="AlphaFoldDB" id="M5FTJ2"/>
<dbReference type="GO" id="GO:0016020">
    <property type="term" value="C:membrane"/>
    <property type="evidence" value="ECO:0007669"/>
    <property type="project" value="UniProtKB-SubCell"/>
</dbReference>
<comment type="subcellular location">
    <subcellularLocation>
        <location evidence="1">Membrane</location>
        <topology evidence="1">Multi-pass membrane protein</topology>
    </subcellularLocation>
</comment>
<gene>
    <name evidence="7" type="ORF">DACRYDRAFT_22805</name>
</gene>
<dbReference type="Proteomes" id="UP000030653">
    <property type="component" value="Unassembled WGS sequence"/>
</dbReference>
<evidence type="ECO:0008006" key="9">
    <source>
        <dbReference type="Google" id="ProtNLM"/>
    </source>
</evidence>
<evidence type="ECO:0000256" key="5">
    <source>
        <dbReference type="ARBA" id="ARBA00023136"/>
    </source>
</evidence>
<evidence type="ECO:0000256" key="4">
    <source>
        <dbReference type="ARBA" id="ARBA00022989"/>
    </source>
</evidence>
<evidence type="ECO:0000256" key="3">
    <source>
        <dbReference type="ARBA" id="ARBA00022692"/>
    </source>
</evidence>
<dbReference type="GO" id="GO:0005783">
    <property type="term" value="C:endoplasmic reticulum"/>
    <property type="evidence" value="ECO:0007669"/>
    <property type="project" value="TreeGrafter"/>
</dbReference>
<name>M5FTJ2_DACPD</name>
<dbReference type="InterPro" id="IPR005344">
    <property type="entry name" value="TMEM33/Pom33"/>
</dbReference>
<dbReference type="EMBL" id="JH795865">
    <property type="protein sequence ID" value="EJU00966.1"/>
    <property type="molecule type" value="Genomic_DNA"/>
</dbReference>
<dbReference type="Pfam" id="PF03661">
    <property type="entry name" value="TMEM33_Pom33"/>
    <property type="match status" value="1"/>
</dbReference>
<dbReference type="PANTHER" id="PTHR12703">
    <property type="entry name" value="TRANSMEMBRANE PROTEIN 33"/>
    <property type="match status" value="1"/>
</dbReference>
<dbReference type="OMA" id="FFSIRPT"/>